<name>A0A1V8S914_9PEZI</name>
<keyword evidence="1" id="KW-0175">Coiled coil</keyword>
<feature type="compositionally biased region" description="Basic and acidic residues" evidence="2">
    <location>
        <begin position="272"/>
        <end position="284"/>
    </location>
</feature>
<feature type="compositionally biased region" description="Basic residues" evidence="2">
    <location>
        <begin position="299"/>
        <end position="309"/>
    </location>
</feature>
<reference evidence="4" key="1">
    <citation type="submission" date="2017-03" db="EMBL/GenBank/DDBJ databases">
        <title>Genomes of endolithic fungi from Antarctica.</title>
        <authorList>
            <person name="Coleine C."/>
            <person name="Masonjones S."/>
            <person name="Stajich J.E."/>
        </authorList>
    </citation>
    <scope>NUCLEOTIDE SEQUENCE [LARGE SCALE GENOMIC DNA]</scope>
    <source>
        <strain evidence="4">CCFEE 5527</strain>
    </source>
</reference>
<dbReference type="AlphaFoldDB" id="A0A1V8S914"/>
<keyword evidence="4" id="KW-1185">Reference proteome</keyword>
<feature type="region of interest" description="Disordered" evidence="2">
    <location>
        <begin position="710"/>
        <end position="748"/>
    </location>
</feature>
<dbReference type="InParanoid" id="A0A1V8S914"/>
<feature type="region of interest" description="Disordered" evidence="2">
    <location>
        <begin position="589"/>
        <end position="638"/>
    </location>
</feature>
<dbReference type="EMBL" id="NAJO01000090">
    <property type="protein sequence ID" value="OQN95529.1"/>
    <property type="molecule type" value="Genomic_DNA"/>
</dbReference>
<gene>
    <name evidence="3" type="ORF">B0A48_18512</name>
</gene>
<sequence>MANHMEISSRCIEKDPYALPVQSLHDELLALRAKFEELSQEHNKLKQEKEELERMKMEVDQERTKLIQEREEVNQRRLEIGRERMAVDRERTELKQQRMEIEKKLRLIEKKPEDSRHRSSILQETASLPKSFLDKVRTQIEADFTQIDHMYGTSLANQELRTEGLLEESGMFAGHEVATNGQVIHGNRQPEKLAEGSTSTANTQGESSMHEDQDITMAEQDCGAVGRSGHIHEQDDSTASLVTPLRPQVRYRQYHPIAFPKFPHRAADRMLEDPKKSHHPRDLLLKPVGSATAADLSARQRRQSSRNRPRGNSELEVDSHTFLADDRLNETPFAVDSPALNEDERSASTPKKRLGGNKKNKHGRQRVGQRSARPSSSQPSKNVFVHVSQSPEEVIRASYIEFGLRGDEGHLAFLQDHCALPNLIELYMGSTAHSRSRLTESTMGNLKVKVEDLLTSFPGPGDHDADQQNVAFIRFLCNLASDNPHTNSLVGVMRTLNAHSAAREDEKNMLPFFSLSILVLAKLTDNQVQFTEAMDYFDEGRDAKLSAQKEKYFYEILNASARTPAFYDAIPTPDSRAANTPNIRRAALTGKKRSRSAVQEAHEQRSPEKRRRLSTTVSEAGSVASDAPSDLHESHECGTVSPCTQNLSGTNEQAFDSESSATVLVTSNLVTDSRSRSLDGNMHAQLHEHTAAPTTSAEVGSKCLGDVASEPAHEEPVFRGTPKGIKRKRGQSDPSEVPLGSRTRLHLRGAYEDQNWMTPPKRRRVESDSILGRDQEVDHTIVLGERRKSTENDVPAHHTIVDASVSVSSPPSNDHPEPDSIRLAAKALADELQREKKSIWTEQDPLAALNSELCPADSLYQFASKGMFDGNIINTVAVLGNSAPAKMCFLSSFVWDNIRLRKYGTVKRWMEKVGRDKTLWVLPVYDMDQWMAVKLDWEAMSMEIYDPRENSLSGQPQKVLNRIKKWAEQIRN</sequence>
<feature type="region of interest" description="Disordered" evidence="2">
    <location>
        <begin position="272"/>
        <end position="384"/>
    </location>
</feature>
<protein>
    <submittedName>
        <fullName evidence="3">Uncharacterized protein</fullName>
    </submittedName>
</protein>
<proteinExistence type="predicted"/>
<feature type="compositionally biased region" description="Low complexity" evidence="2">
    <location>
        <begin position="369"/>
        <end position="380"/>
    </location>
</feature>
<evidence type="ECO:0000313" key="4">
    <source>
        <dbReference type="Proteomes" id="UP000192596"/>
    </source>
</evidence>
<evidence type="ECO:0000256" key="1">
    <source>
        <dbReference type="SAM" id="Coils"/>
    </source>
</evidence>
<feature type="compositionally biased region" description="Basic residues" evidence="2">
    <location>
        <begin position="350"/>
        <end position="367"/>
    </location>
</feature>
<feature type="coiled-coil region" evidence="1">
    <location>
        <begin position="21"/>
        <end position="111"/>
    </location>
</feature>
<feature type="compositionally biased region" description="Basic and acidic residues" evidence="2">
    <location>
        <begin position="311"/>
        <end position="329"/>
    </location>
</feature>
<dbReference type="InterPro" id="IPR038765">
    <property type="entry name" value="Papain-like_cys_pep_sf"/>
</dbReference>
<feature type="region of interest" description="Disordered" evidence="2">
    <location>
        <begin position="181"/>
        <end position="212"/>
    </location>
</feature>
<feature type="compositionally biased region" description="Polar residues" evidence="2">
    <location>
        <begin position="196"/>
        <end position="207"/>
    </location>
</feature>
<organism evidence="3 4">
    <name type="scientific">Cryoendolithus antarcticus</name>
    <dbReference type="NCBI Taxonomy" id="1507870"/>
    <lineage>
        <taxon>Eukaryota</taxon>
        <taxon>Fungi</taxon>
        <taxon>Dikarya</taxon>
        <taxon>Ascomycota</taxon>
        <taxon>Pezizomycotina</taxon>
        <taxon>Dothideomycetes</taxon>
        <taxon>Dothideomycetidae</taxon>
        <taxon>Cladosporiales</taxon>
        <taxon>Cladosporiaceae</taxon>
        <taxon>Cryoendolithus</taxon>
    </lineage>
</organism>
<dbReference type="Proteomes" id="UP000192596">
    <property type="component" value="Unassembled WGS sequence"/>
</dbReference>
<comment type="caution">
    <text evidence="3">The sequence shown here is derived from an EMBL/GenBank/DDBJ whole genome shotgun (WGS) entry which is preliminary data.</text>
</comment>
<dbReference type="SUPFAM" id="SSF54001">
    <property type="entry name" value="Cysteine proteinases"/>
    <property type="match status" value="1"/>
</dbReference>
<evidence type="ECO:0000313" key="3">
    <source>
        <dbReference type="EMBL" id="OQN95529.1"/>
    </source>
</evidence>
<evidence type="ECO:0000256" key="2">
    <source>
        <dbReference type="SAM" id="MobiDB-lite"/>
    </source>
</evidence>
<accession>A0A1V8S914</accession>
<dbReference type="Gene3D" id="3.40.395.10">
    <property type="entry name" value="Adenoviral Proteinase, Chain A"/>
    <property type="match status" value="1"/>
</dbReference>